<dbReference type="RefSeq" id="WP_171193507.1">
    <property type="nucleotide sequence ID" value="NZ_CP061032.1"/>
</dbReference>
<evidence type="ECO:0000313" key="2">
    <source>
        <dbReference type="EMBL" id="QNP91054.1"/>
    </source>
</evidence>
<dbReference type="EMBL" id="CP061032">
    <property type="protein sequence ID" value="QNP91054.1"/>
    <property type="molecule type" value="Genomic_DNA"/>
</dbReference>
<protein>
    <submittedName>
        <fullName evidence="2">Uncharacterized protein</fullName>
    </submittedName>
</protein>
<organism evidence="2 3">
    <name type="scientific">Corynebacterium lujinxingii</name>
    <dbReference type="NCBI Taxonomy" id="2763010"/>
    <lineage>
        <taxon>Bacteria</taxon>
        <taxon>Bacillati</taxon>
        <taxon>Actinomycetota</taxon>
        <taxon>Actinomycetes</taxon>
        <taxon>Mycobacteriales</taxon>
        <taxon>Corynebacteriaceae</taxon>
        <taxon>Corynebacterium</taxon>
    </lineage>
</organism>
<dbReference type="Proteomes" id="UP000516235">
    <property type="component" value="Chromosome"/>
</dbReference>
<accession>A0A7H0K188</accession>
<dbReference type="AlphaFoldDB" id="A0A7H0K188"/>
<reference evidence="3 4" key="1">
    <citation type="submission" date="2020-08" db="EMBL/GenBank/DDBJ databases">
        <title>novel species in genus Corynebacterium.</title>
        <authorList>
            <person name="Zhang G."/>
        </authorList>
    </citation>
    <scope>NUCLEOTIDE SEQUENCE [LARGE SCALE GENOMIC DNA]</scope>
    <source>
        <strain evidence="2">Zg-917</strain>
        <strain evidence="3 4">zg-917</strain>
    </source>
</reference>
<name>A0A7H0K188_9CORY</name>
<dbReference type="Proteomes" id="UP000642876">
    <property type="component" value="Unassembled WGS sequence"/>
</dbReference>
<dbReference type="KEGG" id="cluj:IAU68_04665"/>
<evidence type="ECO:0000313" key="4">
    <source>
        <dbReference type="Proteomes" id="UP000642876"/>
    </source>
</evidence>
<keyword evidence="4" id="KW-1185">Reference proteome</keyword>
<proteinExistence type="predicted"/>
<dbReference type="EMBL" id="JACMYE010000003">
    <property type="protein sequence ID" value="MBC3178513.1"/>
    <property type="molecule type" value="Genomic_DNA"/>
</dbReference>
<evidence type="ECO:0000313" key="3">
    <source>
        <dbReference type="Proteomes" id="UP000516235"/>
    </source>
</evidence>
<evidence type="ECO:0000313" key="1">
    <source>
        <dbReference type="EMBL" id="MBC3178513.1"/>
    </source>
</evidence>
<sequence>MKLNTKNPLSLFRTTPTFAESYSPAALASDIRRRFPDTLDAVDAVIHHPRSLSRPVATWRPPVVSLPRIDNGPSLSLAVTRRRVGPRAKARIQGYGGRQVPAYLIELRLTDTAGIPADTALTEAWVRALIPDDAAEAVHEIPGPKAASYVWLTDGAFQPIASPPSMFEGLSAA</sequence>
<gene>
    <name evidence="1" type="ORF">H7348_04170</name>
    <name evidence="2" type="ORF">IAU68_04665</name>
</gene>